<sequence length="46" mass="4880">MFPPTLANVGAGNGVPALLGFNLNGGEQQIALLIEINRVVMRAVRF</sequence>
<evidence type="ECO:0000313" key="1">
    <source>
        <dbReference type="EMBL" id="CNT86523.1"/>
    </source>
</evidence>
<protein>
    <submittedName>
        <fullName evidence="1">Uncharacterized protein</fullName>
    </submittedName>
</protein>
<gene>
    <name evidence="1" type="ORF">ERS008198_01273</name>
</gene>
<accession>A0A655BYF9</accession>
<dbReference type="AlphaFoldDB" id="A0A655BYF9"/>
<reference evidence="1 2" key="1">
    <citation type="submission" date="2015-03" db="EMBL/GenBank/DDBJ databases">
        <authorList>
            <consortium name="Pathogen Informatics"/>
        </authorList>
    </citation>
    <scope>NUCLEOTIDE SEQUENCE [LARGE SCALE GENOMIC DNA]</scope>
    <source>
        <strain evidence="1 2">A1104</strain>
    </source>
</reference>
<dbReference type="EMBL" id="CQPA01000006">
    <property type="protein sequence ID" value="CNT86523.1"/>
    <property type="molecule type" value="Genomic_DNA"/>
</dbReference>
<name>A0A655BYF9_SALET</name>
<proteinExistence type="predicted"/>
<organism evidence="1 2">
    <name type="scientific">Salmonella enterica subsp. enterica serovar Bovismorbificans</name>
    <dbReference type="NCBI Taxonomy" id="58097"/>
    <lineage>
        <taxon>Bacteria</taxon>
        <taxon>Pseudomonadati</taxon>
        <taxon>Pseudomonadota</taxon>
        <taxon>Gammaproteobacteria</taxon>
        <taxon>Enterobacterales</taxon>
        <taxon>Enterobacteriaceae</taxon>
        <taxon>Salmonella</taxon>
    </lineage>
</organism>
<evidence type="ECO:0000313" key="2">
    <source>
        <dbReference type="Proteomes" id="UP000041314"/>
    </source>
</evidence>
<dbReference type="Proteomes" id="UP000041314">
    <property type="component" value="Unassembled WGS sequence"/>
</dbReference>